<proteinExistence type="predicted"/>
<name>A0A1G2EL69_9BACT</name>
<dbReference type="EMBL" id="MHMM01000021">
    <property type="protein sequence ID" value="OGZ26554.1"/>
    <property type="molecule type" value="Genomic_DNA"/>
</dbReference>
<keyword evidence="1" id="KW-1133">Transmembrane helix</keyword>
<evidence type="ECO:0000256" key="1">
    <source>
        <dbReference type="SAM" id="Phobius"/>
    </source>
</evidence>
<evidence type="ECO:0000313" key="3">
    <source>
        <dbReference type="Proteomes" id="UP000177740"/>
    </source>
</evidence>
<protein>
    <submittedName>
        <fullName evidence="2">Uncharacterized protein</fullName>
    </submittedName>
</protein>
<evidence type="ECO:0000313" key="2">
    <source>
        <dbReference type="EMBL" id="OGZ26554.1"/>
    </source>
</evidence>
<gene>
    <name evidence="2" type="ORF">A2365_02045</name>
</gene>
<accession>A0A1G2EL69</accession>
<keyword evidence="1" id="KW-0812">Transmembrane</keyword>
<dbReference type="Proteomes" id="UP000177740">
    <property type="component" value="Unassembled WGS sequence"/>
</dbReference>
<dbReference type="AlphaFoldDB" id="A0A1G2EL69"/>
<comment type="caution">
    <text evidence="2">The sequence shown here is derived from an EMBL/GenBank/DDBJ whole genome shotgun (WGS) entry which is preliminary data.</text>
</comment>
<organism evidence="2 3">
    <name type="scientific">Candidatus Nealsonbacteria bacterium RIFOXYB1_FULL_40_15</name>
    <dbReference type="NCBI Taxonomy" id="1801677"/>
    <lineage>
        <taxon>Bacteria</taxon>
        <taxon>Candidatus Nealsoniibacteriota</taxon>
    </lineage>
</organism>
<dbReference type="STRING" id="1801677.A2365_02045"/>
<feature type="transmembrane region" description="Helical" evidence="1">
    <location>
        <begin position="63"/>
        <end position="84"/>
    </location>
</feature>
<sequence length="90" mass="9977">MDIILFIGGLVLLFKNEVKISKKKVLKGSKVKLLGLLCVLPFALGFVGGFIVSAGVITLPTLYWITTPLMWIAILATLYFILFYKEKTLA</sequence>
<reference evidence="2 3" key="1">
    <citation type="journal article" date="2016" name="Nat. Commun.">
        <title>Thousands of microbial genomes shed light on interconnected biogeochemical processes in an aquifer system.</title>
        <authorList>
            <person name="Anantharaman K."/>
            <person name="Brown C.T."/>
            <person name="Hug L.A."/>
            <person name="Sharon I."/>
            <person name="Castelle C.J."/>
            <person name="Probst A.J."/>
            <person name="Thomas B.C."/>
            <person name="Singh A."/>
            <person name="Wilkins M.J."/>
            <person name="Karaoz U."/>
            <person name="Brodie E.L."/>
            <person name="Williams K.H."/>
            <person name="Hubbard S.S."/>
            <person name="Banfield J.F."/>
        </authorList>
    </citation>
    <scope>NUCLEOTIDE SEQUENCE [LARGE SCALE GENOMIC DNA]</scope>
</reference>
<feature type="transmembrane region" description="Helical" evidence="1">
    <location>
        <begin position="33"/>
        <end position="57"/>
    </location>
</feature>
<keyword evidence="1" id="KW-0472">Membrane</keyword>